<feature type="region of interest" description="Disordered" evidence="1">
    <location>
        <begin position="311"/>
        <end position="357"/>
    </location>
</feature>
<dbReference type="RefSeq" id="WP_074932890.1">
    <property type="nucleotide sequence ID" value="NZ_FORI01000009.1"/>
</dbReference>
<dbReference type="OrthoDB" id="368879at2"/>
<dbReference type="PANTHER" id="PTHR30469">
    <property type="entry name" value="MULTIDRUG RESISTANCE PROTEIN MDTA"/>
    <property type="match status" value="1"/>
</dbReference>
<evidence type="ECO:0000313" key="5">
    <source>
        <dbReference type="Proteomes" id="UP000182737"/>
    </source>
</evidence>
<dbReference type="EMBL" id="FORI01000009">
    <property type="protein sequence ID" value="SFI95960.1"/>
    <property type="molecule type" value="Genomic_DNA"/>
</dbReference>
<dbReference type="Gene3D" id="2.40.50.100">
    <property type="match status" value="1"/>
</dbReference>
<protein>
    <submittedName>
        <fullName evidence="4">Multidrug efflux pump subunit AcrA (Membrane-fusion protein)</fullName>
    </submittedName>
</protein>
<dbReference type="InterPro" id="IPR058647">
    <property type="entry name" value="BSH_CzcB-like"/>
</dbReference>
<keyword evidence="2" id="KW-0812">Transmembrane</keyword>
<feature type="compositionally biased region" description="Polar residues" evidence="1">
    <location>
        <begin position="311"/>
        <end position="322"/>
    </location>
</feature>
<feature type="transmembrane region" description="Helical" evidence="2">
    <location>
        <begin position="7"/>
        <end position="29"/>
    </location>
</feature>
<evidence type="ECO:0000313" key="4">
    <source>
        <dbReference type="EMBL" id="SFI95960.1"/>
    </source>
</evidence>
<dbReference type="Pfam" id="PF25973">
    <property type="entry name" value="BSH_CzcB"/>
    <property type="match status" value="1"/>
</dbReference>
<gene>
    <name evidence="4" type="ORF">SAMN04487775_10916</name>
</gene>
<reference evidence="5" key="1">
    <citation type="submission" date="2016-10" db="EMBL/GenBank/DDBJ databases">
        <authorList>
            <person name="Varghese N."/>
            <person name="Submissions S."/>
        </authorList>
    </citation>
    <scope>NUCLEOTIDE SEQUENCE [LARGE SCALE GENOMIC DNA]</scope>
    <source>
        <strain evidence="5">XBD1002</strain>
    </source>
</reference>
<evidence type="ECO:0000256" key="1">
    <source>
        <dbReference type="SAM" id="MobiDB-lite"/>
    </source>
</evidence>
<feature type="compositionally biased region" description="Gly residues" evidence="1">
    <location>
        <begin position="341"/>
        <end position="357"/>
    </location>
</feature>
<dbReference type="GO" id="GO:0015562">
    <property type="term" value="F:efflux transmembrane transporter activity"/>
    <property type="evidence" value="ECO:0007669"/>
    <property type="project" value="TreeGrafter"/>
</dbReference>
<accession>A0A1I3MGN6</accession>
<evidence type="ECO:0000259" key="3">
    <source>
        <dbReference type="Pfam" id="PF25973"/>
    </source>
</evidence>
<dbReference type="SUPFAM" id="SSF111369">
    <property type="entry name" value="HlyD-like secretion proteins"/>
    <property type="match status" value="1"/>
</dbReference>
<dbReference type="AlphaFoldDB" id="A0A1I3MGN6"/>
<name>A0A1I3MGN6_9SPIR</name>
<organism evidence="4 5">
    <name type="scientific">Treponema bryantii</name>
    <dbReference type="NCBI Taxonomy" id="163"/>
    <lineage>
        <taxon>Bacteria</taxon>
        <taxon>Pseudomonadati</taxon>
        <taxon>Spirochaetota</taxon>
        <taxon>Spirochaetia</taxon>
        <taxon>Spirochaetales</taxon>
        <taxon>Treponemataceae</taxon>
        <taxon>Treponema</taxon>
    </lineage>
</organism>
<proteinExistence type="predicted"/>
<keyword evidence="2" id="KW-1133">Transmembrane helix</keyword>
<keyword evidence="5" id="KW-1185">Reference proteome</keyword>
<dbReference type="Gene3D" id="2.40.30.170">
    <property type="match status" value="1"/>
</dbReference>
<feature type="compositionally biased region" description="Low complexity" evidence="1">
    <location>
        <begin position="331"/>
        <end position="340"/>
    </location>
</feature>
<sequence length="357" mass="38367">MKKKIKIIIICAAVIAVIGIGLVVLKTLLSSKSNEKVFYTANVETYENVIEISGTVAAAQEQTLQARSAGTVTAVYVKAGDKVKKGDVIIQLDDSEQLYNLEKQEYTMATKKLTASARELRLLETERNSLLQKVEDRKVTATFDGIIADLDVAVGDSLEAKDTVGTLVNIDYLTAEVEVTETDVSKLQVGQTVNFTFPAYSSETVKGYVTGWPAIGEVTSRGATVVKVKLRIDDYPEEILPNFSFTGKIEISPTEEYVVVSRYAIGYENKEPYVVLAKGEQKKSVKVQPYGSEYVKVLEGLEGGEVLLQQSTPKMSGFNRNRSGMPGGTSSGNSGSNRSNGSGGGMPGGGFPGGGPF</sequence>
<dbReference type="GO" id="GO:1990281">
    <property type="term" value="C:efflux pump complex"/>
    <property type="evidence" value="ECO:0007669"/>
    <property type="project" value="TreeGrafter"/>
</dbReference>
<evidence type="ECO:0000256" key="2">
    <source>
        <dbReference type="SAM" id="Phobius"/>
    </source>
</evidence>
<keyword evidence="2" id="KW-0472">Membrane</keyword>
<feature type="domain" description="CzcB-like barrel-sandwich hybrid" evidence="3">
    <location>
        <begin position="63"/>
        <end position="167"/>
    </location>
</feature>
<dbReference type="Proteomes" id="UP000182737">
    <property type="component" value="Unassembled WGS sequence"/>
</dbReference>